<proteinExistence type="predicted"/>
<feature type="transmembrane region" description="Helical" evidence="1">
    <location>
        <begin position="12"/>
        <end position="45"/>
    </location>
</feature>
<evidence type="ECO:0000313" key="3">
    <source>
        <dbReference type="Proteomes" id="UP000034774"/>
    </source>
</evidence>
<reference evidence="2 3" key="1">
    <citation type="journal article" date="2015" name="Nature">
        <title>rRNA introns, odd ribosomes, and small enigmatic genomes across a large radiation of phyla.</title>
        <authorList>
            <person name="Brown C.T."/>
            <person name="Hug L.A."/>
            <person name="Thomas B.C."/>
            <person name="Sharon I."/>
            <person name="Castelle C.J."/>
            <person name="Singh A."/>
            <person name="Wilkins M.J."/>
            <person name="Williams K.H."/>
            <person name="Banfield J.F."/>
        </authorList>
    </citation>
    <scope>NUCLEOTIDE SEQUENCE [LARGE SCALE GENOMIC DNA]</scope>
</reference>
<keyword evidence="1" id="KW-0812">Transmembrane</keyword>
<feature type="transmembrane region" description="Helical" evidence="1">
    <location>
        <begin position="85"/>
        <end position="107"/>
    </location>
</feature>
<accession>A0A0G0LI43</accession>
<sequence length="108" mass="12068">MKKIEDWLVNHPIPGLVILMIAMFFVIAALWVTMFLGGWAMAFVAQSDLNIIQASTVGTIVLVVLAVADSLTYTRWKRPATAQFWIQWAAAIMTVAVWLIVLLLPLLQ</sequence>
<evidence type="ECO:0000313" key="2">
    <source>
        <dbReference type="EMBL" id="KKQ91568.1"/>
    </source>
</evidence>
<name>A0A0G0LI43_9BACT</name>
<gene>
    <name evidence="2" type="ORF">UT17_C0005G0003</name>
</gene>
<dbReference type="STRING" id="1618572.UT17_C0005G0003"/>
<dbReference type="EMBL" id="LBVU01000005">
    <property type="protein sequence ID" value="KKQ91568.1"/>
    <property type="molecule type" value="Genomic_DNA"/>
</dbReference>
<keyword evidence="1" id="KW-1133">Transmembrane helix</keyword>
<keyword evidence="1" id="KW-0472">Membrane</keyword>
<organism evidence="2 3">
    <name type="scientific">Candidatus Woesebacteria bacterium GW2011_GWB1_39_10</name>
    <dbReference type="NCBI Taxonomy" id="1618572"/>
    <lineage>
        <taxon>Bacteria</taxon>
        <taxon>Candidatus Woeseibacteriota</taxon>
    </lineage>
</organism>
<feature type="transmembrane region" description="Helical" evidence="1">
    <location>
        <begin position="51"/>
        <end position="73"/>
    </location>
</feature>
<protein>
    <submittedName>
        <fullName evidence="2">Uncharacterized protein</fullName>
    </submittedName>
</protein>
<evidence type="ECO:0000256" key="1">
    <source>
        <dbReference type="SAM" id="Phobius"/>
    </source>
</evidence>
<dbReference type="AlphaFoldDB" id="A0A0G0LI43"/>
<dbReference type="Proteomes" id="UP000034774">
    <property type="component" value="Unassembled WGS sequence"/>
</dbReference>
<comment type="caution">
    <text evidence="2">The sequence shown here is derived from an EMBL/GenBank/DDBJ whole genome shotgun (WGS) entry which is preliminary data.</text>
</comment>